<dbReference type="AlphaFoldDB" id="A0A2T7PVZ8"/>
<dbReference type="Pfam" id="PF00028">
    <property type="entry name" value="Cadherin"/>
    <property type="match status" value="1"/>
</dbReference>
<gene>
    <name evidence="11" type="ORF">C0Q70_00185</name>
</gene>
<evidence type="ECO:0000256" key="9">
    <source>
        <dbReference type="SAM" id="Phobius"/>
    </source>
</evidence>
<feature type="transmembrane region" description="Helical" evidence="9">
    <location>
        <begin position="351"/>
        <end position="375"/>
    </location>
</feature>
<evidence type="ECO:0000256" key="1">
    <source>
        <dbReference type="ARBA" id="ARBA00004167"/>
    </source>
</evidence>
<evidence type="ECO:0000256" key="2">
    <source>
        <dbReference type="ARBA" id="ARBA00022692"/>
    </source>
</evidence>
<dbReference type="PANTHER" id="PTHR24028">
    <property type="entry name" value="CADHERIN-87A"/>
    <property type="match status" value="1"/>
</dbReference>
<dbReference type="InterPro" id="IPR002126">
    <property type="entry name" value="Cadherin-like_dom"/>
</dbReference>
<comment type="subcellular location">
    <subcellularLocation>
        <location evidence="1">Membrane</location>
        <topology evidence="1">Single-pass membrane protein</topology>
    </subcellularLocation>
</comment>
<dbReference type="GO" id="GO:0007156">
    <property type="term" value="P:homophilic cell adhesion via plasma membrane adhesion molecules"/>
    <property type="evidence" value="ECO:0007669"/>
    <property type="project" value="InterPro"/>
</dbReference>
<dbReference type="Gene3D" id="2.60.40.60">
    <property type="entry name" value="Cadherins"/>
    <property type="match status" value="2"/>
</dbReference>
<dbReference type="EMBL" id="PZQS01000001">
    <property type="protein sequence ID" value="PVD37589.1"/>
    <property type="molecule type" value="Genomic_DNA"/>
</dbReference>
<proteinExistence type="predicted"/>
<dbReference type="OrthoDB" id="6092946at2759"/>
<dbReference type="InterPro" id="IPR015919">
    <property type="entry name" value="Cadherin-like_sf"/>
</dbReference>
<dbReference type="PANTHER" id="PTHR24028:SF328">
    <property type="entry name" value="CADHERIN-3"/>
    <property type="match status" value="1"/>
</dbReference>
<evidence type="ECO:0000256" key="5">
    <source>
        <dbReference type="ARBA" id="ARBA00022989"/>
    </source>
</evidence>
<dbReference type="GO" id="GO:0005509">
    <property type="term" value="F:calcium ion binding"/>
    <property type="evidence" value="ECO:0007669"/>
    <property type="project" value="UniProtKB-UniRule"/>
</dbReference>
<keyword evidence="4 8" id="KW-0106">Calcium</keyword>
<evidence type="ECO:0000256" key="3">
    <source>
        <dbReference type="ARBA" id="ARBA00022737"/>
    </source>
</evidence>
<dbReference type="PRINTS" id="PR00205">
    <property type="entry name" value="CADHERIN"/>
</dbReference>
<evidence type="ECO:0000256" key="6">
    <source>
        <dbReference type="ARBA" id="ARBA00023136"/>
    </source>
</evidence>
<evidence type="ECO:0000256" key="4">
    <source>
        <dbReference type="ARBA" id="ARBA00022837"/>
    </source>
</evidence>
<comment type="caution">
    <text evidence="11">The sequence shown here is derived from an EMBL/GenBank/DDBJ whole genome shotgun (WGS) entry which is preliminary data.</text>
</comment>
<dbReference type="GO" id="GO:0005886">
    <property type="term" value="C:plasma membrane"/>
    <property type="evidence" value="ECO:0007669"/>
    <property type="project" value="InterPro"/>
</dbReference>
<dbReference type="CDD" id="cd11304">
    <property type="entry name" value="Cadherin_repeat"/>
    <property type="match status" value="2"/>
</dbReference>
<dbReference type="SUPFAM" id="SSF49313">
    <property type="entry name" value="Cadherin-like"/>
    <property type="match status" value="2"/>
</dbReference>
<feature type="domain" description="Cadherin" evidence="10">
    <location>
        <begin position="217"/>
        <end position="315"/>
    </location>
</feature>
<keyword evidence="3" id="KW-0677">Repeat</keyword>
<organism evidence="11 12">
    <name type="scientific">Pomacea canaliculata</name>
    <name type="common">Golden apple snail</name>
    <dbReference type="NCBI Taxonomy" id="400727"/>
    <lineage>
        <taxon>Eukaryota</taxon>
        <taxon>Metazoa</taxon>
        <taxon>Spiralia</taxon>
        <taxon>Lophotrochozoa</taxon>
        <taxon>Mollusca</taxon>
        <taxon>Gastropoda</taxon>
        <taxon>Caenogastropoda</taxon>
        <taxon>Architaenioglossa</taxon>
        <taxon>Ampullarioidea</taxon>
        <taxon>Ampullariidae</taxon>
        <taxon>Pomacea</taxon>
    </lineage>
</organism>
<feature type="domain" description="Cadherin" evidence="10">
    <location>
        <begin position="88"/>
        <end position="204"/>
    </location>
</feature>
<dbReference type="InterPro" id="IPR050174">
    <property type="entry name" value="Protocadherin/Cadherin-CA"/>
</dbReference>
<keyword evidence="6 9" id="KW-0472">Membrane</keyword>
<keyword evidence="2 9" id="KW-0812">Transmembrane</keyword>
<dbReference type="PROSITE" id="PS00232">
    <property type="entry name" value="CADHERIN_1"/>
    <property type="match status" value="1"/>
</dbReference>
<accession>A0A2T7PVZ8</accession>
<keyword evidence="5 9" id="KW-1133">Transmembrane helix</keyword>
<evidence type="ECO:0000313" key="12">
    <source>
        <dbReference type="Proteomes" id="UP000245119"/>
    </source>
</evidence>
<reference evidence="11 12" key="1">
    <citation type="submission" date="2018-04" db="EMBL/GenBank/DDBJ databases">
        <title>The genome of golden apple snail Pomacea canaliculata provides insight into stress tolerance and invasive adaptation.</title>
        <authorList>
            <person name="Liu C."/>
            <person name="Liu B."/>
            <person name="Ren Y."/>
            <person name="Zhang Y."/>
            <person name="Wang H."/>
            <person name="Li S."/>
            <person name="Jiang F."/>
            <person name="Yin L."/>
            <person name="Zhang G."/>
            <person name="Qian W."/>
            <person name="Fan W."/>
        </authorList>
    </citation>
    <scope>NUCLEOTIDE SEQUENCE [LARGE SCALE GENOMIC DNA]</scope>
    <source>
        <strain evidence="11">SZHN2017</strain>
        <tissue evidence="11">Muscle</tissue>
    </source>
</reference>
<dbReference type="InterPro" id="IPR020894">
    <property type="entry name" value="Cadherin_CS"/>
</dbReference>
<name>A0A2T7PVZ8_POMCA</name>
<evidence type="ECO:0000256" key="8">
    <source>
        <dbReference type="PROSITE-ProRule" id="PRU00043"/>
    </source>
</evidence>
<evidence type="ECO:0000313" key="11">
    <source>
        <dbReference type="EMBL" id="PVD37589.1"/>
    </source>
</evidence>
<protein>
    <recommendedName>
        <fullName evidence="10">Cadherin domain-containing protein</fullName>
    </recommendedName>
</protein>
<sequence length="569" mass="63691">MKIPRVSGEQWAFREDGPRGFIELRASQHQVVFYFAREPDLEYLNELTTLTRESLPFTLECSYDGWKHVFKQEIVLIDVNDNDPEFDPELPATVTVNENTSPGTSILHLRGYARDRDITGVVNSYNISRHVDAENDGYEYFGVTGNGNELMLRQPVDFDFLRLMDRSSYVLNLTAIDNGFPLPRQAHMTLRVNISDSDDQGPAFLYPDCPMLDGYCTTPLYEAALKKSFKGVLKIWPGHIKAVDMDSLNNSITYVIVSVAPEEYSSNFEMDPMSGEVRVIKEFDRDDIDAIHVTVKAEENSAARRFITSTMRVQVIGDLYTSYNDRFRNVPINDVTSLPQSQDDIQNTATLPISLFTATVIVFFLVIVVFPFVVLKFLKGKLLSEQTTVPSLSPLTRSGNLMRCSKRKESADTTTASIMSCGSTDTTCTTVFGNHHLDDDSNSDITSSSSSSSSPSSVHLDFVDSVAFGSSLVDQTRRVSSVAFDPEEIALRLGPGAPSRTEQNAADKLKRRLNELCSFHSCKDNKKSRVSLARGLQLFINLSFVLVILHGAHPLQTPHPKYSQDLRLR</sequence>
<dbReference type="Proteomes" id="UP000245119">
    <property type="component" value="Linkage Group LG1"/>
</dbReference>
<feature type="transmembrane region" description="Helical" evidence="9">
    <location>
        <begin position="535"/>
        <end position="553"/>
    </location>
</feature>
<evidence type="ECO:0000256" key="7">
    <source>
        <dbReference type="ARBA" id="ARBA00023180"/>
    </source>
</evidence>
<keyword evidence="7" id="KW-0325">Glycoprotein</keyword>
<dbReference type="SMART" id="SM00112">
    <property type="entry name" value="CA"/>
    <property type="match status" value="2"/>
</dbReference>
<evidence type="ECO:0000259" key="10">
    <source>
        <dbReference type="PROSITE" id="PS50268"/>
    </source>
</evidence>
<dbReference type="PROSITE" id="PS50268">
    <property type="entry name" value="CADHERIN_2"/>
    <property type="match status" value="2"/>
</dbReference>
<keyword evidence="12" id="KW-1185">Reference proteome</keyword>